<keyword evidence="1" id="KW-1133">Transmembrane helix</keyword>
<feature type="transmembrane region" description="Helical" evidence="1">
    <location>
        <begin position="87"/>
        <end position="106"/>
    </location>
</feature>
<evidence type="ECO:0008006" key="4">
    <source>
        <dbReference type="Google" id="ProtNLM"/>
    </source>
</evidence>
<keyword evidence="1" id="KW-0472">Membrane</keyword>
<feature type="transmembrane region" description="Helical" evidence="1">
    <location>
        <begin position="175"/>
        <end position="194"/>
    </location>
</feature>
<evidence type="ECO:0000256" key="1">
    <source>
        <dbReference type="SAM" id="Phobius"/>
    </source>
</evidence>
<protein>
    <recommendedName>
        <fullName evidence="4">ABC transporter permease</fullName>
    </recommendedName>
</protein>
<evidence type="ECO:0000313" key="2">
    <source>
        <dbReference type="EMBL" id="GIJ26802.1"/>
    </source>
</evidence>
<proteinExistence type="predicted"/>
<keyword evidence="1" id="KW-0812">Transmembrane</keyword>
<dbReference type="Proteomes" id="UP000653076">
    <property type="component" value="Unassembled WGS sequence"/>
</dbReference>
<reference evidence="2 3" key="1">
    <citation type="submission" date="2021-01" db="EMBL/GenBank/DDBJ databases">
        <title>Whole genome shotgun sequence of Verrucosispora qiuiae NBRC 106684.</title>
        <authorList>
            <person name="Komaki H."/>
            <person name="Tamura T."/>
        </authorList>
    </citation>
    <scope>NUCLEOTIDE SEQUENCE [LARGE SCALE GENOMIC DNA]</scope>
    <source>
        <strain evidence="2 3">NBRC 106684</strain>
    </source>
</reference>
<feature type="transmembrane region" description="Helical" evidence="1">
    <location>
        <begin position="15"/>
        <end position="37"/>
    </location>
</feature>
<name>A0ABQ4J9I5_9ACTN</name>
<feature type="transmembrane region" description="Helical" evidence="1">
    <location>
        <begin position="49"/>
        <end position="67"/>
    </location>
</feature>
<accession>A0ABQ4J9I5</accession>
<evidence type="ECO:0000313" key="3">
    <source>
        <dbReference type="Proteomes" id="UP000653076"/>
    </source>
</evidence>
<dbReference type="RefSeq" id="WP_204034395.1">
    <property type="nucleotide sequence ID" value="NZ_BOPC01000024.1"/>
</dbReference>
<gene>
    <name evidence="2" type="ORF">Vqi01_19640</name>
</gene>
<sequence>MNARLLRLHLTARGVPGFAVGLAAVTVLAWCAGSWLASRSYFNGALARVPVVALAPLLAAILVGPTLGGADDDLERSTALRWRAWRAGHVLLAGLTIAAALSLAGLREPHTFGAYALVRNALGCTGMVAGAAALLGVRLAWLPAFGYVCAVYAAVPRQTDPVTALWAWPLQPSTSVTSWLPVVALFGLGVTAYVRFGPGATVFKSILDTFGPQRGHSGPRST</sequence>
<feature type="transmembrane region" description="Helical" evidence="1">
    <location>
        <begin position="127"/>
        <end position="155"/>
    </location>
</feature>
<dbReference type="EMBL" id="BOPC01000024">
    <property type="protein sequence ID" value="GIJ26802.1"/>
    <property type="molecule type" value="Genomic_DNA"/>
</dbReference>
<comment type="caution">
    <text evidence="2">The sequence shown here is derived from an EMBL/GenBank/DDBJ whole genome shotgun (WGS) entry which is preliminary data.</text>
</comment>
<keyword evidence="3" id="KW-1185">Reference proteome</keyword>
<organism evidence="2 3">
    <name type="scientific">Micromonospora qiuiae</name>
    <dbReference type="NCBI Taxonomy" id="502268"/>
    <lineage>
        <taxon>Bacteria</taxon>
        <taxon>Bacillati</taxon>
        <taxon>Actinomycetota</taxon>
        <taxon>Actinomycetes</taxon>
        <taxon>Micromonosporales</taxon>
        <taxon>Micromonosporaceae</taxon>
        <taxon>Micromonospora</taxon>
    </lineage>
</organism>